<dbReference type="Pfam" id="PF02517">
    <property type="entry name" value="Rce1-like"/>
    <property type="match status" value="1"/>
</dbReference>
<dbReference type="InterPro" id="IPR003675">
    <property type="entry name" value="Rce1/LyrA-like_dom"/>
</dbReference>
<keyword evidence="7" id="KW-1185">Reference proteome</keyword>
<dbReference type="OrthoDB" id="5954035at2759"/>
<feature type="transmembrane region" description="Helical" evidence="3">
    <location>
        <begin position="1650"/>
        <end position="1671"/>
    </location>
</feature>
<feature type="transmembrane region" description="Helical" evidence="3">
    <location>
        <begin position="1683"/>
        <end position="1699"/>
    </location>
</feature>
<evidence type="ECO:0008006" key="8">
    <source>
        <dbReference type="Google" id="ProtNLM"/>
    </source>
</evidence>
<dbReference type="GO" id="GO:0034338">
    <property type="term" value="F:short-chain carboxylesterase activity"/>
    <property type="evidence" value="ECO:0007669"/>
    <property type="project" value="TreeGrafter"/>
</dbReference>
<feature type="compositionally biased region" description="Polar residues" evidence="2">
    <location>
        <begin position="728"/>
        <end position="739"/>
    </location>
</feature>
<dbReference type="PANTHER" id="PTHR10794">
    <property type="entry name" value="ABHYDROLASE DOMAIN-CONTAINING PROTEIN"/>
    <property type="match status" value="1"/>
</dbReference>
<reference evidence="6 7" key="1">
    <citation type="submission" date="2019-06" db="EMBL/GenBank/DDBJ databases">
        <title>A chromosomal-level reference genome of Carpinus fangiana (Coryloideae, Betulaceae).</title>
        <authorList>
            <person name="Yang X."/>
            <person name="Wang Z."/>
            <person name="Zhang L."/>
            <person name="Hao G."/>
            <person name="Liu J."/>
            <person name="Yang Y."/>
        </authorList>
    </citation>
    <scope>NUCLEOTIDE SEQUENCE [LARGE SCALE GENOMIC DNA]</scope>
    <source>
        <strain evidence="6">Cfa_2016G</strain>
        <tissue evidence="6">Leaf</tissue>
    </source>
</reference>
<dbReference type="SUPFAM" id="SSF53474">
    <property type="entry name" value="alpha/beta-Hydrolases"/>
    <property type="match status" value="1"/>
</dbReference>
<evidence type="ECO:0000313" key="6">
    <source>
        <dbReference type="EMBL" id="KAE7998391.1"/>
    </source>
</evidence>
<feature type="region of interest" description="Disordered" evidence="2">
    <location>
        <begin position="701"/>
        <end position="895"/>
    </location>
</feature>
<accession>A0A5N6QIU5</accession>
<feature type="transmembrane region" description="Helical" evidence="3">
    <location>
        <begin position="1376"/>
        <end position="1393"/>
    </location>
</feature>
<keyword evidence="3" id="KW-0472">Membrane</keyword>
<feature type="transmembrane region" description="Helical" evidence="3">
    <location>
        <begin position="1518"/>
        <end position="1540"/>
    </location>
</feature>
<dbReference type="GO" id="GO:0080120">
    <property type="term" value="P:CAAX-box protein maturation"/>
    <property type="evidence" value="ECO:0007669"/>
    <property type="project" value="UniProtKB-ARBA"/>
</dbReference>
<evidence type="ECO:0000259" key="4">
    <source>
        <dbReference type="Pfam" id="PF02517"/>
    </source>
</evidence>
<keyword evidence="3" id="KW-1133">Transmembrane helix</keyword>
<proteinExistence type="inferred from homology"/>
<feature type="compositionally biased region" description="Polar residues" evidence="2">
    <location>
        <begin position="876"/>
        <end position="895"/>
    </location>
</feature>
<name>A0A5N6QIU5_9ROSI</name>
<feature type="transmembrane region" description="Helical" evidence="3">
    <location>
        <begin position="1552"/>
        <end position="1572"/>
    </location>
</feature>
<keyword evidence="3" id="KW-0812">Transmembrane</keyword>
<protein>
    <recommendedName>
        <fullName evidence="8">AB hydrolase-1 domain-containing protein</fullName>
    </recommendedName>
</protein>
<feature type="region of interest" description="Disordered" evidence="2">
    <location>
        <begin position="933"/>
        <end position="957"/>
    </location>
</feature>
<sequence length="1802" mass="198022">MTLASTRLPTNPNPLFFSPKRHRFQVCEFRVFRRRRLKTVPILSVQSQFHDLFHSLISQFPSLSSLEFVAPMMLGFASGVALSHSRPSKTSMLGVLDNIGEWILFTSPTPFNRFVLLRCPSVSFTGSELLEDVNEKLVKENRHFVRLNSGRMRILQASSEEERLEYQRVCVGTEDGGVISLDWPANLDLEKERGLDTTLLLVPGTPRGSMETNVRSFVCEALKRGCFPVVMNPRGCAGSPLTTARLFTAADSDDISTAIQFINKARPWTTLMGVGWGYGANMLTKYLAEAGEKTPLTAATCIDNPFDLEEATRSSPHHMANDQKLTGGLIDILRYNKELFQGKAKGFDVEKALLAKSVRDFETAISMVSYGFEALEDFYSESSTRDVVGNVKIPVLFIQNDDGMVPLFSIPRSLIAENPFTSLLLCSCMPSSVIGSGKSVTSWCQHLTMEWLTAVELGLLKGRHPLLKDVDVTINPSEGLALVEGRTSEKSDEVDKLWYLSQANALNGYTVDPVKDMLEDSDTAASIYLRSRRDSRGNSDTEDRGLQEVENGAVRQISPVDAELVDEEEVGSEDSERGQVLQTAQVVMSMLDTTMPGTLTEEKKKKVLTAVDQGETLMKALEDAVPEDVREKLTAAVSGILHTQGTHLKFDGLLDISRIPDVSSGLRAKIQEKVTGISGAEGFDKDHHSSDQIKSADELADSLNNTQPGTDKPTGELESDLSSEKSPKTVNLGQSQSASGDGVDISGSVMKDTSELGNNDEYVEFSEEKPAPVLDYSEMESETGVKPNFPSQAENAGDTKEATVSEHKDLDGGIAQTETKEENNNLKTEDKSADSSTDQSNVASARITEEVPSESSSEGQALEEEGNDNPKRDNKSMQAVQDQAKSTASDPSPSAFSVSQAFEALTGVDDSTQVAVNSVFGVIENMIDQLEEGRDEENGFKDRNNIEDKKTDSVDEQQSIIDHKLEKKGENEGEQRMQSDTLGDLPVYNHCENNMQSQHDPRTGRVEGETMHDLNSSNGKSMDRSWASKNNINVSKDKNEKKDQLVGSKLLADNPEKLRHVKSIPLYITANQNGAFPNKFLRQYLISKKHTKSLDLDTTTALLLDYFPEEGQWKLLEQPGNSGISTSDIATHYVDESQIEAHLPAKLNDTDNFIEPPYVIFDTEKQQEPVSEYETMDHMNRKVEISNDKLEELMHFVKNIVMDSLKVEVGRRLTASKMKEMKPRLARDLELVANAVSLAVGHDKEHIWCVEGKHGSIQCTSEKLGTLHAEHIIRAISSAVQDTSYMRRVLPIGVIVGSSLAALRKSFNVATVNGNSQTEVLTHVQAKKSREKTHSKVSVAEADQNPFDKSGHSTSLDSTLSGKKKTDELKYLNNNTVMVGAVTAALGASALLVKQQVFDKGNETAEISSKSFKVKDNHHQGPYKLEESVSEKDQNNIVTSLAEKAMSVAGPVVPMNEDGEVDQARLVAMLADLGQKGGLLKLVGKLALLWGGLRGAMSLTDRLILFLRLAERPFFQRILGFIGMVLVLWSPVAVPLLPTLMRAWTTNTSSRIAELFCIGGLYTAIMILVMLWGRRIRGYDSYEDALEQYGLDLTSSQKIQNFLKGLIGGVVLVLSINSVNALLGCVNISWPSTPSPLDALTRLKVYGQMLMLAGQGIVTATSVALVEELLFRSWLPKEIEVDLGYYRGIIISGLAFSLLQRSPQAIPGLWLLSLGLAGAQQRSEGSLAIPIGLRAGIMASSFVLQKGGFLTYKPKFPLWVTGTNPFQPFSGAVGFAFALVLAISLYPRQPLRSEKLKRTVQK</sequence>
<dbReference type="InterPro" id="IPR050960">
    <property type="entry name" value="AB_hydrolase_4_sf"/>
</dbReference>
<dbReference type="GO" id="GO:0047372">
    <property type="term" value="F:monoacylglycerol lipase activity"/>
    <property type="evidence" value="ECO:0007669"/>
    <property type="project" value="TreeGrafter"/>
</dbReference>
<feature type="transmembrane region" description="Helical" evidence="3">
    <location>
        <begin position="1765"/>
        <end position="1786"/>
    </location>
</feature>
<comment type="similarity">
    <text evidence="1">Belongs to the AB hydrolase superfamily. AB hydrolase 4 family.</text>
</comment>
<evidence type="ECO:0000259" key="5">
    <source>
        <dbReference type="Pfam" id="PF24930"/>
    </source>
</evidence>
<feature type="compositionally biased region" description="Basic and acidic residues" evidence="2">
    <location>
        <begin position="936"/>
        <end position="953"/>
    </location>
</feature>
<evidence type="ECO:0000313" key="7">
    <source>
        <dbReference type="Proteomes" id="UP000327013"/>
    </source>
</evidence>
<feature type="compositionally biased region" description="Polar residues" evidence="2">
    <location>
        <begin position="834"/>
        <end position="843"/>
    </location>
</feature>
<feature type="compositionally biased region" description="Basic and acidic residues" evidence="2">
    <location>
        <begin position="797"/>
        <end position="811"/>
    </location>
</feature>
<dbReference type="EMBL" id="CM017321">
    <property type="protein sequence ID" value="KAE7998391.1"/>
    <property type="molecule type" value="Genomic_DNA"/>
</dbReference>
<feature type="compositionally biased region" description="Basic and acidic residues" evidence="2">
    <location>
        <begin position="818"/>
        <end position="833"/>
    </location>
</feature>
<dbReference type="Proteomes" id="UP000327013">
    <property type="component" value="Chromosome 1"/>
</dbReference>
<dbReference type="Gene3D" id="3.40.50.1820">
    <property type="entry name" value="alpha/beta hydrolase"/>
    <property type="match status" value="1"/>
</dbReference>
<gene>
    <name evidence="6" type="ORF">FH972_002940</name>
</gene>
<dbReference type="GO" id="GO:0004175">
    <property type="term" value="F:endopeptidase activity"/>
    <property type="evidence" value="ECO:0007669"/>
    <property type="project" value="UniProtKB-ARBA"/>
</dbReference>
<feature type="transmembrane region" description="Helical" evidence="3">
    <location>
        <begin position="1606"/>
        <end position="1630"/>
    </location>
</feature>
<evidence type="ECO:0000256" key="2">
    <source>
        <dbReference type="SAM" id="MobiDB-lite"/>
    </source>
</evidence>
<dbReference type="PANTHER" id="PTHR10794:SF92">
    <property type="entry name" value="EMBRYOGENESIS-ASSOCIATED PROTEIN EMB8"/>
    <property type="match status" value="1"/>
</dbReference>
<evidence type="ECO:0000256" key="1">
    <source>
        <dbReference type="ARBA" id="ARBA00010884"/>
    </source>
</evidence>
<feature type="domain" description="CAAX prenyl protease 2/Lysostaphin resistance protein A-like" evidence="4">
    <location>
        <begin position="1654"/>
        <end position="1736"/>
    </location>
</feature>
<evidence type="ECO:0000256" key="3">
    <source>
        <dbReference type="SAM" id="Phobius"/>
    </source>
</evidence>
<feature type="compositionally biased region" description="Polar residues" evidence="2">
    <location>
        <begin position="1352"/>
        <end position="1361"/>
    </location>
</feature>
<organism evidence="6 7">
    <name type="scientific">Carpinus fangiana</name>
    <dbReference type="NCBI Taxonomy" id="176857"/>
    <lineage>
        <taxon>Eukaryota</taxon>
        <taxon>Viridiplantae</taxon>
        <taxon>Streptophyta</taxon>
        <taxon>Embryophyta</taxon>
        <taxon>Tracheophyta</taxon>
        <taxon>Spermatophyta</taxon>
        <taxon>Magnoliopsida</taxon>
        <taxon>eudicotyledons</taxon>
        <taxon>Gunneridae</taxon>
        <taxon>Pentapetalae</taxon>
        <taxon>rosids</taxon>
        <taxon>fabids</taxon>
        <taxon>Fagales</taxon>
        <taxon>Betulaceae</taxon>
        <taxon>Carpinus</taxon>
    </lineage>
</organism>
<feature type="domain" description="DUF7750" evidence="5">
    <location>
        <begin position="578"/>
        <end position="642"/>
    </location>
</feature>
<feature type="compositionally biased region" description="Basic residues" evidence="2">
    <location>
        <begin position="1326"/>
        <end position="1335"/>
    </location>
</feature>
<dbReference type="InterPro" id="IPR029058">
    <property type="entry name" value="AB_hydrolase_fold"/>
</dbReference>
<feature type="region of interest" description="Disordered" evidence="2">
    <location>
        <begin position="1326"/>
        <end position="1361"/>
    </location>
</feature>
<dbReference type="InterPro" id="IPR056652">
    <property type="entry name" value="DUF7750"/>
</dbReference>
<dbReference type="Pfam" id="PF24930">
    <property type="entry name" value="DUF7750"/>
    <property type="match status" value="1"/>
</dbReference>